<reference evidence="4 5" key="1">
    <citation type="submission" date="2020-08" db="EMBL/GenBank/DDBJ databases">
        <title>Hymenobacter sp. S2-20-2 genome sequencing.</title>
        <authorList>
            <person name="Jin L."/>
        </authorList>
    </citation>
    <scope>NUCLEOTIDE SEQUENCE [LARGE SCALE GENOMIC DNA]</scope>
    <source>
        <strain evidence="4 5">S2-20-2</strain>
    </source>
</reference>
<evidence type="ECO:0000259" key="2">
    <source>
        <dbReference type="Pfam" id="PF13598"/>
    </source>
</evidence>
<feature type="domain" description="DUF4140" evidence="3">
    <location>
        <begin position="33"/>
        <end position="128"/>
    </location>
</feature>
<protein>
    <submittedName>
        <fullName evidence="4">DUF4139 domain-containing protein</fullName>
    </submittedName>
</protein>
<evidence type="ECO:0000259" key="3">
    <source>
        <dbReference type="Pfam" id="PF13600"/>
    </source>
</evidence>
<name>A0A7G7WC12_9BACT</name>
<accession>A0A7G7WC12</accession>
<keyword evidence="1" id="KW-0732">Signal</keyword>
<dbReference type="KEGG" id="hsk:H4317_08970"/>
<evidence type="ECO:0000313" key="4">
    <source>
        <dbReference type="EMBL" id="QNH63905.1"/>
    </source>
</evidence>
<dbReference type="RefSeq" id="WP_185889780.1">
    <property type="nucleotide sequence ID" value="NZ_CP060202.1"/>
</dbReference>
<dbReference type="Proteomes" id="UP000515489">
    <property type="component" value="Chromosome"/>
</dbReference>
<dbReference type="NCBIfam" id="TIGR02231">
    <property type="entry name" value="mucoidy inhibitor MuiA family protein"/>
    <property type="match status" value="1"/>
</dbReference>
<evidence type="ECO:0000256" key="1">
    <source>
        <dbReference type="SAM" id="SignalP"/>
    </source>
</evidence>
<dbReference type="EMBL" id="CP060202">
    <property type="protein sequence ID" value="QNH63905.1"/>
    <property type="molecule type" value="Genomic_DNA"/>
</dbReference>
<dbReference type="InterPro" id="IPR025554">
    <property type="entry name" value="DUF4140"/>
</dbReference>
<keyword evidence="5" id="KW-1185">Reference proteome</keyword>
<sequence>MSKYYSLLLASMLLALRGRAQTAPTVRPALVAATLYLNGTTLEHQAQVTLTAGQNRLALEGLSPLLDPESVEIELGPGAELLSVSNDEENANPVALNQAAADSLGRNMSEQARVEADIKGLEQERTFLLANQTLPTGTQANWSAEVQKGATLMRTRLPAIQQELGQRQATLARLQRQAGQLSPRAAATGAANRLVVQVRATRPFSAPLTVRYYVPGAQPWSPDLAIRANGSGRELKFVTRGQVRNQSGLPWARVRVVLSRQDIGRRVARPVLEPWELHRDGQGSGGEGRVDKFVVKGTAKGRPMEAASSRYEVAEPVTLAAGGRRELTLSSVDLAARPEYLAIPRLSEHVFLQAKVTGWQGLQLPDAAKVYYRGAYVGSTQLDGRAFNDSLEVALGHDEQLVVSRAKLEDFSENVALSDKRRVHLTYELNVLNNHPTAVRVRVLDEVPISADKEIVVKVLDISGAQLDERTGKLTWLLTLAPGASQRLKFGFQVDYPKDENVEIIRRRTRISAPKTR</sequence>
<organism evidence="4 5">
    <name type="scientific">Hymenobacter sediminicola</name>
    <dbReference type="NCBI Taxonomy" id="2761579"/>
    <lineage>
        <taxon>Bacteria</taxon>
        <taxon>Pseudomonadati</taxon>
        <taxon>Bacteroidota</taxon>
        <taxon>Cytophagia</taxon>
        <taxon>Cytophagales</taxon>
        <taxon>Hymenobacteraceae</taxon>
        <taxon>Hymenobacter</taxon>
    </lineage>
</organism>
<dbReference type="AlphaFoldDB" id="A0A7G7WC12"/>
<evidence type="ECO:0000313" key="5">
    <source>
        <dbReference type="Proteomes" id="UP000515489"/>
    </source>
</evidence>
<feature type="signal peptide" evidence="1">
    <location>
        <begin position="1"/>
        <end position="22"/>
    </location>
</feature>
<dbReference type="Pfam" id="PF13600">
    <property type="entry name" value="DUF4140"/>
    <property type="match status" value="1"/>
</dbReference>
<dbReference type="PANTHER" id="PTHR31005">
    <property type="entry name" value="DUF4139 DOMAIN-CONTAINING PROTEIN"/>
    <property type="match status" value="1"/>
</dbReference>
<dbReference type="InterPro" id="IPR011935">
    <property type="entry name" value="CHP02231"/>
</dbReference>
<dbReference type="Pfam" id="PF13598">
    <property type="entry name" value="DUF4139"/>
    <property type="match status" value="1"/>
</dbReference>
<proteinExistence type="predicted"/>
<dbReference type="InterPro" id="IPR037291">
    <property type="entry name" value="DUF4139"/>
</dbReference>
<gene>
    <name evidence="4" type="ORF">H4317_08970</name>
</gene>
<feature type="chain" id="PRO_5028823611" evidence="1">
    <location>
        <begin position="23"/>
        <end position="517"/>
    </location>
</feature>
<feature type="domain" description="DUF4139" evidence="2">
    <location>
        <begin position="208"/>
        <end position="498"/>
    </location>
</feature>
<dbReference type="PANTHER" id="PTHR31005:SF8">
    <property type="entry name" value="DUF4139 DOMAIN-CONTAINING PROTEIN"/>
    <property type="match status" value="1"/>
</dbReference>